<keyword evidence="3" id="KW-1185">Reference proteome</keyword>
<evidence type="ECO:0000256" key="1">
    <source>
        <dbReference type="SAM" id="MobiDB-lite"/>
    </source>
</evidence>
<proteinExistence type="predicted"/>
<name>A0ABP6YMH9_9ACTN</name>
<comment type="caution">
    <text evidence="2">The sequence shown here is derived from an EMBL/GenBank/DDBJ whole genome shotgun (WGS) entry which is preliminary data.</text>
</comment>
<organism evidence="2 3">
    <name type="scientific">Nonomuraea rosea</name>
    <dbReference type="NCBI Taxonomy" id="638574"/>
    <lineage>
        <taxon>Bacteria</taxon>
        <taxon>Bacillati</taxon>
        <taxon>Actinomycetota</taxon>
        <taxon>Actinomycetes</taxon>
        <taxon>Streptosporangiales</taxon>
        <taxon>Streptosporangiaceae</taxon>
        <taxon>Nonomuraea</taxon>
    </lineage>
</organism>
<feature type="region of interest" description="Disordered" evidence="1">
    <location>
        <begin position="36"/>
        <end position="67"/>
    </location>
</feature>
<reference evidence="3" key="1">
    <citation type="journal article" date="2019" name="Int. J. Syst. Evol. Microbiol.">
        <title>The Global Catalogue of Microorganisms (GCM) 10K type strain sequencing project: providing services to taxonomists for standard genome sequencing and annotation.</title>
        <authorList>
            <consortium name="The Broad Institute Genomics Platform"/>
            <consortium name="The Broad Institute Genome Sequencing Center for Infectious Disease"/>
            <person name="Wu L."/>
            <person name="Ma J."/>
        </authorList>
    </citation>
    <scope>NUCLEOTIDE SEQUENCE [LARGE SCALE GENOMIC DNA]</scope>
    <source>
        <strain evidence="3">JCM 17326</strain>
    </source>
</reference>
<dbReference type="Proteomes" id="UP001500630">
    <property type="component" value="Unassembled WGS sequence"/>
</dbReference>
<sequence length="67" mass="7477">MPDDWITYERSRLRTELTRISRFLSATVRRGPPEPLVQEAVMGPTDTESRVSASRGRQASAMALGSQ</sequence>
<protein>
    <submittedName>
        <fullName evidence="2">Uncharacterized protein</fullName>
    </submittedName>
</protein>
<gene>
    <name evidence="2" type="ORF">GCM10022419_080590</name>
</gene>
<dbReference type="EMBL" id="BAABDQ010000023">
    <property type="protein sequence ID" value="GAA3586322.1"/>
    <property type="molecule type" value="Genomic_DNA"/>
</dbReference>
<accession>A0ABP6YMH9</accession>
<evidence type="ECO:0000313" key="2">
    <source>
        <dbReference type="EMBL" id="GAA3586322.1"/>
    </source>
</evidence>
<evidence type="ECO:0000313" key="3">
    <source>
        <dbReference type="Proteomes" id="UP001500630"/>
    </source>
</evidence>